<organism evidence="1 2">
    <name type="scientific">Leuconostoc gelidum subsp. gelidum</name>
    <dbReference type="NCBI Taxonomy" id="1607839"/>
    <lineage>
        <taxon>Bacteria</taxon>
        <taxon>Bacillati</taxon>
        <taxon>Bacillota</taxon>
        <taxon>Bacilli</taxon>
        <taxon>Lactobacillales</taxon>
        <taxon>Lactobacillaceae</taxon>
        <taxon>Leuconostoc</taxon>
        <taxon>Leuconostoc gelidum group</taxon>
    </lineage>
</organism>
<name>A0AB35FZR3_LEUGE</name>
<proteinExistence type="predicted"/>
<comment type="caution">
    <text evidence="1">The sequence shown here is derived from an EMBL/GenBank/DDBJ whole genome shotgun (WGS) entry which is preliminary data.</text>
</comment>
<dbReference type="AlphaFoldDB" id="A0AB35FZR3"/>
<protein>
    <recommendedName>
        <fullName evidence="3">Restriction endonuclease</fullName>
    </recommendedName>
</protein>
<dbReference type="Proteomes" id="UP000727071">
    <property type="component" value="Unassembled WGS sequence"/>
</dbReference>
<dbReference type="RefSeq" id="WP_224155275.1">
    <property type="nucleotide sequence ID" value="NZ_JAHBFV010000017.1"/>
</dbReference>
<dbReference type="PANTHER" id="PTHR38733:SF1">
    <property type="entry name" value="TYPE IV METHYL-DIRECTED RESTRICTION ENZYME ECOKMCRBC"/>
    <property type="match status" value="1"/>
</dbReference>
<evidence type="ECO:0000313" key="2">
    <source>
        <dbReference type="Proteomes" id="UP000727071"/>
    </source>
</evidence>
<dbReference type="InterPro" id="IPR019292">
    <property type="entry name" value="McrC"/>
</dbReference>
<accession>A0AB35FZR3</accession>
<dbReference type="EMBL" id="JAHBFV010000017">
    <property type="protein sequence ID" value="MBZ6016007.1"/>
    <property type="molecule type" value="Genomic_DNA"/>
</dbReference>
<evidence type="ECO:0000313" key="1">
    <source>
        <dbReference type="EMBL" id="MBZ6016007.1"/>
    </source>
</evidence>
<sequence>MKTILITDNTMNDKSILNSISSLTNQILDKTLNQLEEEDLFVFPNITDNSDDLSGDQMVLQSVNNSYRSSNVMGFLGFDDEELIIQSRFSLVQGDGQQRNDYFFQYLLEKVLDLPNVTDFETSFNQSERIFNLYIFLFPLYLKKAMRKGVYKTYVWQSYNNSNVKGIIDVKKHVQFNTPFVGNVAFKQREFSFDNAMNQLVRHTIEYIKTKEFGKIILAKSRDQSDTIIESTPNYQYFDRNRVITNNKHNPIRHAYYHEYRLLQRLCLKILQHQKHNIGFGPNHINGILFDGAWLWEEYIDKLIGQNFYHPKNKSGHGAQKLFSNSNDYSKIGRIYPDFISKDEGNRIIADTKYKPIGNIGGKDYLQVLAYMFRFNAKKGFYIYPANNKESEPASESKMYLNEGTTFEQNVKHQEDIIITKLGLMIPKGKDLTYSEFSQEMKLNETQLVNSIINNQDFDY</sequence>
<dbReference type="PANTHER" id="PTHR38733">
    <property type="entry name" value="PROTEIN MCRC"/>
    <property type="match status" value="1"/>
</dbReference>
<evidence type="ECO:0008006" key="3">
    <source>
        <dbReference type="Google" id="ProtNLM"/>
    </source>
</evidence>
<reference evidence="1" key="1">
    <citation type="submission" date="2021-05" db="EMBL/GenBank/DDBJ databases">
        <title>Pangenome of Leuconostoc gelidum warrants species status for Leuconostoc gelidum subsp. gasicomitatum.</title>
        <authorList>
            <person name="Johansson P."/>
            <person name="Sade E."/>
            <person name="Hultman J."/>
            <person name="Auvinen P."/>
            <person name="Bjorkroth J."/>
        </authorList>
    </citation>
    <scope>NUCLEOTIDE SEQUENCE</scope>
    <source>
        <strain evidence="1">C220d</strain>
    </source>
</reference>
<gene>
    <name evidence="1" type="ORF">KII88_05620</name>
</gene>
<dbReference type="Pfam" id="PF10117">
    <property type="entry name" value="McrBC"/>
    <property type="match status" value="1"/>
</dbReference>